<dbReference type="CDD" id="cd00429">
    <property type="entry name" value="RPE"/>
    <property type="match status" value="1"/>
</dbReference>
<comment type="caution">
    <text evidence="15">The sequence shown here is derived from an EMBL/GenBank/DDBJ whole genome shotgun (WGS) entry which is preliminary data.</text>
</comment>
<dbReference type="AlphaFoldDB" id="A0A540VEH5"/>
<dbReference type="Pfam" id="PF00834">
    <property type="entry name" value="Ribul_P_3_epim"/>
    <property type="match status" value="1"/>
</dbReference>
<keyword evidence="13" id="KW-0170">Cobalt</keyword>
<proteinExistence type="inferred from homology"/>
<comment type="cofactor">
    <cofactor evidence="5">
        <name>Fe(2+)</name>
        <dbReference type="ChEBI" id="CHEBI:29033"/>
    </cofactor>
</comment>
<feature type="binding site" evidence="10 13">
    <location>
        <position position="37"/>
    </location>
    <ligand>
        <name>a divalent metal cation</name>
        <dbReference type="ChEBI" id="CHEBI:60240"/>
    </ligand>
</feature>
<accession>A0A540VEH5</accession>
<evidence type="ECO:0000256" key="4">
    <source>
        <dbReference type="ARBA" id="ARBA00001947"/>
    </source>
</evidence>
<dbReference type="FunCoup" id="A0A540VEH5">
    <property type="interactions" value="538"/>
</dbReference>
<keyword evidence="13" id="KW-0862">Zinc</keyword>
<evidence type="ECO:0000256" key="3">
    <source>
        <dbReference type="ARBA" id="ARBA00001941"/>
    </source>
</evidence>
<gene>
    <name evidence="10" type="primary">rpe</name>
    <name evidence="15" type="ORF">FKZ61_13370</name>
</gene>
<dbReference type="SUPFAM" id="SSF51366">
    <property type="entry name" value="Ribulose-phoshate binding barrel"/>
    <property type="match status" value="1"/>
</dbReference>
<dbReference type="OrthoDB" id="1645589at2"/>
<dbReference type="InParanoid" id="A0A540VEH5"/>
<dbReference type="GO" id="GO:0046872">
    <property type="term" value="F:metal ion binding"/>
    <property type="evidence" value="ECO:0007669"/>
    <property type="project" value="UniProtKB-UniRule"/>
</dbReference>
<evidence type="ECO:0000256" key="8">
    <source>
        <dbReference type="ARBA" id="ARBA00022723"/>
    </source>
</evidence>
<dbReference type="GO" id="GO:0005737">
    <property type="term" value="C:cytoplasm"/>
    <property type="evidence" value="ECO:0007669"/>
    <property type="project" value="UniProtKB-ARBA"/>
</dbReference>
<keyword evidence="16" id="KW-1185">Reference proteome</keyword>
<evidence type="ECO:0000256" key="7">
    <source>
        <dbReference type="ARBA" id="ARBA00013188"/>
    </source>
</evidence>
<comment type="cofactor">
    <cofactor evidence="10 13">
        <name>a divalent metal cation</name>
        <dbReference type="ChEBI" id="CHEBI:60240"/>
    </cofactor>
    <text evidence="10 13">Binds 1 divalent metal cation per subunit.</text>
</comment>
<evidence type="ECO:0000256" key="11">
    <source>
        <dbReference type="PIRNR" id="PIRNR001461"/>
    </source>
</evidence>
<evidence type="ECO:0000256" key="10">
    <source>
        <dbReference type="HAMAP-Rule" id="MF_02227"/>
    </source>
</evidence>
<dbReference type="GO" id="GO:0019323">
    <property type="term" value="P:pentose catabolic process"/>
    <property type="evidence" value="ECO:0007669"/>
    <property type="project" value="UniProtKB-UniRule"/>
</dbReference>
<organism evidence="15 16">
    <name type="scientific">Litorilinea aerophila</name>
    <dbReference type="NCBI Taxonomy" id="1204385"/>
    <lineage>
        <taxon>Bacteria</taxon>
        <taxon>Bacillati</taxon>
        <taxon>Chloroflexota</taxon>
        <taxon>Caldilineae</taxon>
        <taxon>Caldilineales</taxon>
        <taxon>Caldilineaceae</taxon>
        <taxon>Litorilinea</taxon>
    </lineage>
</organism>
<dbReference type="InterPro" id="IPR013785">
    <property type="entry name" value="Aldolase_TIM"/>
</dbReference>
<reference evidence="15 16" key="1">
    <citation type="submission" date="2019-06" db="EMBL/GenBank/DDBJ databases">
        <title>Genome sequence of Litorilinea aerophila BAA-2444.</title>
        <authorList>
            <person name="Maclea K.S."/>
            <person name="Maurais E.G."/>
            <person name="Iannazzi L.C."/>
        </authorList>
    </citation>
    <scope>NUCLEOTIDE SEQUENCE [LARGE SCALE GENOMIC DNA]</scope>
    <source>
        <strain evidence="15 16">ATCC BAA-2444</strain>
    </source>
</reference>
<evidence type="ECO:0000256" key="5">
    <source>
        <dbReference type="ARBA" id="ARBA00001954"/>
    </source>
</evidence>
<dbReference type="GO" id="GO:0006098">
    <property type="term" value="P:pentose-phosphate shunt"/>
    <property type="evidence" value="ECO:0007669"/>
    <property type="project" value="UniProtKB-UniRule"/>
</dbReference>
<feature type="binding site" evidence="14">
    <location>
        <position position="181"/>
    </location>
    <ligand>
        <name>substrate</name>
    </ligand>
</feature>
<dbReference type="GO" id="GO:0004750">
    <property type="term" value="F:D-ribulose-phosphate 3-epimerase activity"/>
    <property type="evidence" value="ECO:0007669"/>
    <property type="project" value="UniProtKB-UniRule"/>
</dbReference>
<comment type="pathway">
    <text evidence="10">Carbohydrate degradation.</text>
</comment>
<comment type="cofactor">
    <cofactor evidence="3">
        <name>Co(2+)</name>
        <dbReference type="ChEBI" id="CHEBI:48828"/>
    </cofactor>
</comment>
<feature type="binding site" evidence="10">
    <location>
        <begin position="179"/>
        <end position="181"/>
    </location>
    <ligand>
        <name>substrate</name>
    </ligand>
</feature>
<dbReference type="PROSITE" id="PS01085">
    <property type="entry name" value="RIBUL_P_3_EPIMER_1"/>
    <property type="match status" value="1"/>
</dbReference>
<feature type="binding site" evidence="10 14">
    <location>
        <position position="70"/>
    </location>
    <ligand>
        <name>substrate</name>
    </ligand>
</feature>
<keyword evidence="13" id="KW-0464">Manganese</keyword>
<dbReference type="EMBL" id="VIGC01000016">
    <property type="protein sequence ID" value="TQE95151.1"/>
    <property type="molecule type" value="Genomic_DNA"/>
</dbReference>
<feature type="active site" description="Proton donor" evidence="10 12">
    <location>
        <position position="179"/>
    </location>
</feature>
<evidence type="ECO:0000256" key="2">
    <source>
        <dbReference type="ARBA" id="ARBA00001936"/>
    </source>
</evidence>
<dbReference type="HAMAP" id="MF_02227">
    <property type="entry name" value="RPE"/>
    <property type="match status" value="1"/>
</dbReference>
<dbReference type="NCBIfam" id="NF004076">
    <property type="entry name" value="PRK05581.1-4"/>
    <property type="match status" value="1"/>
</dbReference>
<dbReference type="Gene3D" id="3.20.20.70">
    <property type="entry name" value="Aldolase class I"/>
    <property type="match status" value="1"/>
</dbReference>
<sequence>MNSSRPIQIAPSILTADFGHLADQIRQAEEGGADVIHLDVMDGIFVPNISFGPLVVRAVREVTRLPLDVHLMIQDPERYLAAFAEAGADNLTVHVEACTHLHRTVQQITELGCRAGVALNPATSVEAVREILPFVDMILVMSVNPGFGAQRFIETSMNKLQRVRRLQEELNPLCALEVDGGIGTHNIADVIRSGANVIVVGSSVFNQEGSIQENLAALRQASRGALWQAV</sequence>
<name>A0A540VEH5_9CHLR</name>
<keyword evidence="9 10" id="KW-0413">Isomerase</keyword>
<evidence type="ECO:0000256" key="12">
    <source>
        <dbReference type="PIRSR" id="PIRSR001461-1"/>
    </source>
</evidence>
<comment type="similarity">
    <text evidence="6 10 11">Belongs to the ribulose-phosphate 3-epimerase family.</text>
</comment>
<evidence type="ECO:0000313" key="15">
    <source>
        <dbReference type="EMBL" id="TQE95151.1"/>
    </source>
</evidence>
<feature type="active site" description="Proton acceptor" evidence="10 12">
    <location>
        <position position="39"/>
    </location>
</feature>
<dbReference type="EC" id="5.1.3.1" evidence="7 10"/>
<dbReference type="InterPro" id="IPR026019">
    <property type="entry name" value="Ribul_P_3_epim"/>
</dbReference>
<dbReference type="InterPro" id="IPR000056">
    <property type="entry name" value="Ribul_P_3_epim-like"/>
</dbReference>
<protein>
    <recommendedName>
        <fullName evidence="7 10">Ribulose-phosphate 3-epimerase</fullName>
        <ecNumber evidence="7 10">5.1.3.1</ecNumber>
    </recommendedName>
</protein>
<keyword evidence="8 10" id="KW-0479">Metal-binding</keyword>
<dbReference type="RefSeq" id="WP_141610642.1">
    <property type="nucleotide sequence ID" value="NZ_VIGC02000016.1"/>
</dbReference>
<dbReference type="InterPro" id="IPR011060">
    <property type="entry name" value="RibuloseP-bd_barrel"/>
</dbReference>
<comment type="catalytic activity">
    <reaction evidence="1 10 11">
        <text>D-ribulose 5-phosphate = D-xylulose 5-phosphate</text>
        <dbReference type="Rhea" id="RHEA:13677"/>
        <dbReference type="ChEBI" id="CHEBI:57737"/>
        <dbReference type="ChEBI" id="CHEBI:58121"/>
        <dbReference type="EC" id="5.1.3.1"/>
    </reaction>
</comment>
<comment type="function">
    <text evidence="10">Catalyzes the reversible epimerization of D-ribulose 5-phosphate to D-xylulose 5-phosphate.</text>
</comment>
<comment type="cofactor">
    <cofactor evidence="4">
        <name>Zn(2+)</name>
        <dbReference type="ChEBI" id="CHEBI:29105"/>
    </cofactor>
</comment>
<keyword evidence="10 11" id="KW-0119">Carbohydrate metabolism</keyword>
<evidence type="ECO:0000256" key="9">
    <source>
        <dbReference type="ARBA" id="ARBA00023235"/>
    </source>
</evidence>
<evidence type="ECO:0000256" key="1">
    <source>
        <dbReference type="ARBA" id="ARBA00001782"/>
    </source>
</evidence>
<evidence type="ECO:0000256" key="6">
    <source>
        <dbReference type="ARBA" id="ARBA00009541"/>
    </source>
</evidence>
<evidence type="ECO:0000256" key="14">
    <source>
        <dbReference type="PIRSR" id="PIRSR001461-3"/>
    </source>
</evidence>
<feature type="binding site" evidence="10 14">
    <location>
        <begin position="201"/>
        <end position="202"/>
    </location>
    <ligand>
        <name>substrate</name>
    </ligand>
</feature>
<comment type="caution">
    <text evidence="10">Lacks conserved residue(s) required for the propagation of feature annotation.</text>
</comment>
<dbReference type="Proteomes" id="UP000317371">
    <property type="component" value="Unassembled WGS sequence"/>
</dbReference>
<dbReference type="PANTHER" id="PTHR11749">
    <property type="entry name" value="RIBULOSE-5-PHOSPHATE-3-EPIMERASE"/>
    <property type="match status" value="1"/>
</dbReference>
<evidence type="ECO:0000256" key="13">
    <source>
        <dbReference type="PIRSR" id="PIRSR001461-2"/>
    </source>
</evidence>
<dbReference type="PIRSF" id="PIRSF001461">
    <property type="entry name" value="RPE"/>
    <property type="match status" value="1"/>
</dbReference>
<feature type="binding site" evidence="10 14">
    <location>
        <position position="12"/>
    </location>
    <ligand>
        <name>substrate</name>
    </ligand>
</feature>
<evidence type="ECO:0000313" key="16">
    <source>
        <dbReference type="Proteomes" id="UP000317371"/>
    </source>
</evidence>
<feature type="binding site" evidence="10 13">
    <location>
        <position position="70"/>
    </location>
    <ligand>
        <name>a divalent metal cation</name>
        <dbReference type="ChEBI" id="CHEBI:60240"/>
    </ligand>
</feature>
<dbReference type="NCBIfam" id="TIGR01163">
    <property type="entry name" value="rpe"/>
    <property type="match status" value="1"/>
</dbReference>
<dbReference type="FunFam" id="3.20.20.70:FF:000004">
    <property type="entry name" value="Ribulose-phosphate 3-epimerase"/>
    <property type="match status" value="1"/>
</dbReference>
<feature type="binding site" evidence="10 13">
    <location>
        <position position="39"/>
    </location>
    <ligand>
        <name>a divalent metal cation</name>
        <dbReference type="ChEBI" id="CHEBI:60240"/>
    </ligand>
</feature>
<comment type="cofactor">
    <cofactor evidence="2">
        <name>Mn(2+)</name>
        <dbReference type="ChEBI" id="CHEBI:29035"/>
    </cofactor>
</comment>
<feature type="binding site" evidence="10 13">
    <location>
        <position position="179"/>
    </location>
    <ligand>
        <name>a divalent metal cation</name>
        <dbReference type="ChEBI" id="CHEBI:60240"/>
    </ligand>
</feature>